<protein>
    <recommendedName>
        <fullName evidence="6">Farnesol dehydrogenase</fullName>
    </recommendedName>
</protein>
<reference evidence="4" key="2">
    <citation type="submission" date="2023-05" db="EMBL/GenBank/DDBJ databases">
        <authorList>
            <person name="Fouks B."/>
        </authorList>
    </citation>
    <scope>NUCLEOTIDE SEQUENCE</scope>
    <source>
        <strain evidence="4">Stay&amp;Tobe</strain>
        <tissue evidence="4">Testes</tissue>
    </source>
</reference>
<accession>A0AAD8AI89</accession>
<evidence type="ECO:0000313" key="4">
    <source>
        <dbReference type="EMBL" id="KAJ9599585.1"/>
    </source>
</evidence>
<evidence type="ECO:0000256" key="3">
    <source>
        <dbReference type="RuleBase" id="RU000363"/>
    </source>
</evidence>
<dbReference type="Gene3D" id="3.40.50.720">
    <property type="entry name" value="NAD(P)-binding Rossmann-like Domain"/>
    <property type="match status" value="1"/>
</dbReference>
<gene>
    <name evidence="4" type="ORF">L9F63_009902</name>
</gene>
<dbReference type="Proteomes" id="UP001233999">
    <property type="component" value="Unassembled WGS sequence"/>
</dbReference>
<comment type="caution">
    <text evidence="4">The sequence shown here is derived from an EMBL/GenBank/DDBJ whole genome shotgun (WGS) entry which is preliminary data.</text>
</comment>
<sequence length="249" mass="26681">MQRWAGRVALVTGASSGIGAAITKELVNKGLRVVGMARRVENIEALSTSMHSAPGTLYPVKADLTIEKEVYSVFNWVKNNLGGIDILVNGAGSANGNSLIDGPVESWKNILLLNTLGLSICTKEAIHSMKERGVDDGHIIHINSIAGHSAPPTSTPLYMYASSKAANLMLTEGLRRELLQMNSKIRITSISPGIVRTEIDSACGVTDPYENNPSLDPQDVADAVIYVLGTPSHVQVHELILRPVGETMM</sequence>
<dbReference type="Pfam" id="PF00106">
    <property type="entry name" value="adh_short"/>
    <property type="match status" value="1"/>
</dbReference>
<proteinExistence type="inferred from homology"/>
<name>A0AAD8AI89_DIPPU</name>
<evidence type="ECO:0000313" key="5">
    <source>
        <dbReference type="Proteomes" id="UP001233999"/>
    </source>
</evidence>
<dbReference type="InterPro" id="IPR036291">
    <property type="entry name" value="NAD(P)-bd_dom_sf"/>
</dbReference>
<evidence type="ECO:0000256" key="1">
    <source>
        <dbReference type="ARBA" id="ARBA00006484"/>
    </source>
</evidence>
<evidence type="ECO:0000256" key="2">
    <source>
        <dbReference type="ARBA" id="ARBA00023002"/>
    </source>
</evidence>
<keyword evidence="2" id="KW-0560">Oxidoreductase</keyword>
<dbReference type="InterPro" id="IPR002347">
    <property type="entry name" value="SDR_fam"/>
</dbReference>
<dbReference type="PRINTS" id="PR00080">
    <property type="entry name" value="SDRFAMILY"/>
</dbReference>
<dbReference type="SUPFAM" id="SSF51735">
    <property type="entry name" value="NAD(P)-binding Rossmann-fold domains"/>
    <property type="match status" value="1"/>
</dbReference>
<comment type="similarity">
    <text evidence="1 3">Belongs to the short-chain dehydrogenases/reductases (SDR) family.</text>
</comment>
<reference evidence="4" key="1">
    <citation type="journal article" date="2023" name="IScience">
        <title>Live-bearing cockroach genome reveals convergent evolutionary mechanisms linked to viviparity in insects and beyond.</title>
        <authorList>
            <person name="Fouks B."/>
            <person name="Harrison M.C."/>
            <person name="Mikhailova A.A."/>
            <person name="Marchal E."/>
            <person name="English S."/>
            <person name="Carruthers M."/>
            <person name="Jennings E.C."/>
            <person name="Chiamaka E.L."/>
            <person name="Frigard R.A."/>
            <person name="Pippel M."/>
            <person name="Attardo G.M."/>
            <person name="Benoit J.B."/>
            <person name="Bornberg-Bauer E."/>
            <person name="Tobe S.S."/>
        </authorList>
    </citation>
    <scope>NUCLEOTIDE SEQUENCE</scope>
    <source>
        <strain evidence="4">Stay&amp;Tobe</strain>
    </source>
</reference>
<dbReference type="PANTHER" id="PTHR43115:SF4">
    <property type="entry name" value="DEHYDROGENASE_REDUCTASE SDR FAMILY MEMBER 11"/>
    <property type="match status" value="1"/>
</dbReference>
<dbReference type="PANTHER" id="PTHR43115">
    <property type="entry name" value="DEHYDROGENASE/REDUCTASE SDR FAMILY MEMBER 11"/>
    <property type="match status" value="1"/>
</dbReference>
<dbReference type="EMBL" id="JASPKZ010000793">
    <property type="protein sequence ID" value="KAJ9599585.1"/>
    <property type="molecule type" value="Genomic_DNA"/>
</dbReference>
<dbReference type="GO" id="GO:0016616">
    <property type="term" value="F:oxidoreductase activity, acting on the CH-OH group of donors, NAD or NADP as acceptor"/>
    <property type="evidence" value="ECO:0007669"/>
    <property type="project" value="UniProtKB-ARBA"/>
</dbReference>
<evidence type="ECO:0008006" key="6">
    <source>
        <dbReference type="Google" id="ProtNLM"/>
    </source>
</evidence>
<organism evidence="4 5">
    <name type="scientific">Diploptera punctata</name>
    <name type="common">Pacific beetle cockroach</name>
    <dbReference type="NCBI Taxonomy" id="6984"/>
    <lineage>
        <taxon>Eukaryota</taxon>
        <taxon>Metazoa</taxon>
        <taxon>Ecdysozoa</taxon>
        <taxon>Arthropoda</taxon>
        <taxon>Hexapoda</taxon>
        <taxon>Insecta</taxon>
        <taxon>Pterygota</taxon>
        <taxon>Neoptera</taxon>
        <taxon>Polyneoptera</taxon>
        <taxon>Dictyoptera</taxon>
        <taxon>Blattodea</taxon>
        <taxon>Blaberoidea</taxon>
        <taxon>Blaberidae</taxon>
        <taxon>Diplopterinae</taxon>
        <taxon>Diploptera</taxon>
    </lineage>
</organism>
<keyword evidence="5" id="KW-1185">Reference proteome</keyword>
<dbReference type="FunFam" id="3.40.50.720:FF:000047">
    <property type="entry name" value="NADP-dependent L-serine/L-allo-threonine dehydrogenase"/>
    <property type="match status" value="1"/>
</dbReference>
<dbReference type="PRINTS" id="PR00081">
    <property type="entry name" value="GDHRDH"/>
</dbReference>
<dbReference type="AlphaFoldDB" id="A0AAD8AI89"/>